<dbReference type="Proteomes" id="UP000785679">
    <property type="component" value="Unassembled WGS sequence"/>
</dbReference>
<dbReference type="PANTHER" id="PTHR45624">
    <property type="entry name" value="MITOCHONDRIAL BASIC AMINO ACIDS TRANSPORTER-RELATED"/>
    <property type="match status" value="1"/>
</dbReference>
<comment type="subcellular location">
    <subcellularLocation>
        <location evidence="1">Mitochondrion membrane</location>
        <topology evidence="1">Multi-pass membrane protein</topology>
    </subcellularLocation>
</comment>
<evidence type="ECO:0000256" key="9">
    <source>
        <dbReference type="PROSITE-ProRule" id="PRU00282"/>
    </source>
</evidence>
<dbReference type="SUPFAM" id="SSF103506">
    <property type="entry name" value="Mitochondrial carrier"/>
    <property type="match status" value="1"/>
</dbReference>
<evidence type="ECO:0000256" key="7">
    <source>
        <dbReference type="ARBA" id="ARBA00023128"/>
    </source>
</evidence>
<dbReference type="PROSITE" id="PS50920">
    <property type="entry name" value="SOLCAR"/>
    <property type="match status" value="3"/>
</dbReference>
<dbReference type="Pfam" id="PF00153">
    <property type="entry name" value="Mito_carr"/>
    <property type="match status" value="3"/>
</dbReference>
<evidence type="ECO:0000256" key="11">
    <source>
        <dbReference type="SAM" id="Phobius"/>
    </source>
</evidence>
<dbReference type="InterPro" id="IPR018108">
    <property type="entry name" value="MCP_transmembrane"/>
</dbReference>
<feature type="transmembrane region" description="Helical" evidence="11">
    <location>
        <begin position="260"/>
        <end position="283"/>
    </location>
</feature>
<keyword evidence="8 9" id="KW-0472">Membrane</keyword>
<dbReference type="AlphaFoldDB" id="A0A8J8NKJ0"/>
<dbReference type="GO" id="GO:0031966">
    <property type="term" value="C:mitochondrial membrane"/>
    <property type="evidence" value="ECO:0007669"/>
    <property type="project" value="UniProtKB-SubCell"/>
</dbReference>
<dbReference type="GO" id="GO:0022857">
    <property type="term" value="F:transmembrane transporter activity"/>
    <property type="evidence" value="ECO:0007669"/>
    <property type="project" value="TreeGrafter"/>
</dbReference>
<feature type="transmembrane region" description="Helical" evidence="11">
    <location>
        <begin position="74"/>
        <end position="95"/>
    </location>
</feature>
<protein>
    <recommendedName>
        <fullName evidence="14">Mitochondrial carrier protein</fullName>
    </recommendedName>
</protein>
<keyword evidence="4 9" id="KW-0812">Transmembrane</keyword>
<evidence type="ECO:0000256" key="1">
    <source>
        <dbReference type="ARBA" id="ARBA00004225"/>
    </source>
</evidence>
<keyword evidence="6 11" id="KW-1133">Transmembrane helix</keyword>
<keyword evidence="7" id="KW-0496">Mitochondrion</keyword>
<dbReference type="EMBL" id="RRYP01012805">
    <property type="protein sequence ID" value="TNV76883.1"/>
    <property type="molecule type" value="Genomic_DNA"/>
</dbReference>
<dbReference type="OrthoDB" id="409586at2759"/>
<feature type="repeat" description="Solcar" evidence="9">
    <location>
        <begin position="18"/>
        <end position="102"/>
    </location>
</feature>
<reference evidence="12" key="1">
    <citation type="submission" date="2019-06" db="EMBL/GenBank/DDBJ databases">
        <authorList>
            <person name="Zheng W."/>
        </authorList>
    </citation>
    <scope>NUCLEOTIDE SEQUENCE</scope>
    <source>
        <strain evidence="12">QDHG01</strain>
    </source>
</reference>
<evidence type="ECO:0008006" key="14">
    <source>
        <dbReference type="Google" id="ProtNLM"/>
    </source>
</evidence>
<evidence type="ECO:0000313" key="12">
    <source>
        <dbReference type="EMBL" id="TNV76883.1"/>
    </source>
</evidence>
<dbReference type="InterPro" id="IPR023395">
    <property type="entry name" value="MCP_dom_sf"/>
</dbReference>
<keyword evidence="3 10" id="KW-0813">Transport</keyword>
<organism evidence="12 13">
    <name type="scientific">Halteria grandinella</name>
    <dbReference type="NCBI Taxonomy" id="5974"/>
    <lineage>
        <taxon>Eukaryota</taxon>
        <taxon>Sar</taxon>
        <taxon>Alveolata</taxon>
        <taxon>Ciliophora</taxon>
        <taxon>Intramacronucleata</taxon>
        <taxon>Spirotrichea</taxon>
        <taxon>Stichotrichia</taxon>
        <taxon>Sporadotrichida</taxon>
        <taxon>Halteriidae</taxon>
        <taxon>Halteria</taxon>
    </lineage>
</organism>
<evidence type="ECO:0000256" key="4">
    <source>
        <dbReference type="ARBA" id="ARBA00022692"/>
    </source>
</evidence>
<dbReference type="InterPro" id="IPR050567">
    <property type="entry name" value="Mitochondrial_Carrier"/>
</dbReference>
<keyword evidence="5" id="KW-0677">Repeat</keyword>
<evidence type="ECO:0000256" key="2">
    <source>
        <dbReference type="ARBA" id="ARBA00006375"/>
    </source>
</evidence>
<evidence type="ECO:0000313" key="13">
    <source>
        <dbReference type="Proteomes" id="UP000785679"/>
    </source>
</evidence>
<evidence type="ECO:0000256" key="6">
    <source>
        <dbReference type="ARBA" id="ARBA00022989"/>
    </source>
</evidence>
<name>A0A8J8NKJ0_HALGN</name>
<gene>
    <name evidence="12" type="ORF">FGO68_gene12440</name>
</gene>
<keyword evidence="13" id="KW-1185">Reference proteome</keyword>
<comment type="caution">
    <text evidence="12">The sequence shown here is derived from an EMBL/GenBank/DDBJ whole genome shotgun (WGS) entry which is preliminary data.</text>
</comment>
<feature type="repeat" description="Solcar" evidence="9">
    <location>
        <begin position="204"/>
        <end position="289"/>
    </location>
</feature>
<sequence>MVEREEFDIEHHKHGEPKRVARDLINGMLSGAIGIYLTQPFDTVRIRMQVDRVLYPSISSTFAKTYRAEGVKGFFKGSMSNINVGAAYYSILFAAKEFADRSLQPVPWLSENQKIYLAGSFGGFCCTLVGTPLELFKCRAQVDTQKMTSYTGLIKDLYSERGIRSLYKGYWATFWRDVPIFGAFFFIYEYLSKLFIKDGENEGNKHLKLILISGLAGICNWVPTYPADLVKSIIQCHPEKETLTIRQVVRDGYKRLGYKFFYSGISPTFLMAGPLHILIMLAYEKLQVVMPDF</sequence>
<evidence type="ECO:0000256" key="8">
    <source>
        <dbReference type="ARBA" id="ARBA00023136"/>
    </source>
</evidence>
<dbReference type="PANTHER" id="PTHR45624:SF10">
    <property type="entry name" value="SLC (SOLUTE CARRIER) HOMOLOG"/>
    <property type="match status" value="1"/>
</dbReference>
<feature type="transmembrane region" description="Helical" evidence="11">
    <location>
        <begin position="115"/>
        <end position="136"/>
    </location>
</feature>
<evidence type="ECO:0000256" key="10">
    <source>
        <dbReference type="RuleBase" id="RU000488"/>
    </source>
</evidence>
<dbReference type="Gene3D" id="1.50.40.10">
    <property type="entry name" value="Mitochondrial carrier domain"/>
    <property type="match status" value="2"/>
</dbReference>
<evidence type="ECO:0000256" key="3">
    <source>
        <dbReference type="ARBA" id="ARBA00022448"/>
    </source>
</evidence>
<evidence type="ECO:0000256" key="5">
    <source>
        <dbReference type="ARBA" id="ARBA00022737"/>
    </source>
</evidence>
<comment type="similarity">
    <text evidence="2 10">Belongs to the mitochondrial carrier (TC 2.A.29) family.</text>
</comment>
<proteinExistence type="inferred from homology"/>
<accession>A0A8J8NKJ0</accession>
<feature type="repeat" description="Solcar" evidence="9">
    <location>
        <begin position="110"/>
        <end position="194"/>
    </location>
</feature>